<dbReference type="PANTHER" id="PTHR43751">
    <property type="entry name" value="SULFATASE"/>
    <property type="match status" value="1"/>
</dbReference>
<dbReference type="InterPro" id="IPR052701">
    <property type="entry name" value="GAG_Ulvan_Degrading_Sulfatases"/>
</dbReference>
<organism evidence="3 4">
    <name type="scientific">Persicobacter psychrovividus</name>
    <dbReference type="NCBI Taxonomy" id="387638"/>
    <lineage>
        <taxon>Bacteria</taxon>
        <taxon>Pseudomonadati</taxon>
        <taxon>Bacteroidota</taxon>
        <taxon>Cytophagia</taxon>
        <taxon>Cytophagales</taxon>
        <taxon>Persicobacteraceae</taxon>
        <taxon>Persicobacter</taxon>
    </lineage>
</organism>
<dbReference type="RefSeq" id="WP_332920892.1">
    <property type="nucleotide sequence ID" value="NZ_AP025296.1"/>
</dbReference>
<dbReference type="CDD" id="cd16142">
    <property type="entry name" value="ARS_like"/>
    <property type="match status" value="1"/>
</dbReference>
<feature type="domain" description="Sulfatase N-terminal" evidence="2">
    <location>
        <begin position="30"/>
        <end position="353"/>
    </location>
</feature>
<dbReference type="InterPro" id="IPR017850">
    <property type="entry name" value="Alkaline_phosphatase_core_sf"/>
</dbReference>
<feature type="signal peptide" evidence="1">
    <location>
        <begin position="1"/>
        <end position="20"/>
    </location>
</feature>
<reference evidence="3 4" key="1">
    <citation type="submission" date="2021-12" db="EMBL/GenBank/DDBJ databases">
        <title>Genome sequencing of bacteria with rrn-lacking chromosome and rrn-plasmid.</title>
        <authorList>
            <person name="Anda M."/>
            <person name="Iwasaki W."/>
        </authorList>
    </citation>
    <scope>NUCLEOTIDE SEQUENCE [LARGE SCALE GENOMIC DNA]</scope>
    <source>
        <strain evidence="3 4">NBRC 101262</strain>
        <plasmid evidence="3 4">pPP4</plasmid>
    </source>
</reference>
<dbReference type="Pfam" id="PF14707">
    <property type="entry name" value="Sulfatase_C"/>
    <property type="match status" value="1"/>
</dbReference>
<dbReference type="InterPro" id="IPR000917">
    <property type="entry name" value="Sulfatase_N"/>
</dbReference>
<name>A0ABM7VLQ1_9BACT</name>
<gene>
    <name evidence="3" type="ORF">PEPS_41960</name>
</gene>
<dbReference type="Gene3D" id="3.40.720.10">
    <property type="entry name" value="Alkaline Phosphatase, subunit A"/>
    <property type="match status" value="1"/>
</dbReference>
<feature type="chain" id="PRO_5047395029" evidence="1">
    <location>
        <begin position="21"/>
        <end position="499"/>
    </location>
</feature>
<keyword evidence="3" id="KW-0614">Plasmid</keyword>
<sequence length="499" mass="55818">MRNFLLLILVAVLGLSTAFAQKKSKKNDRPNILVIWGDDVGWLNLSAYHNGLMGAQTPNIDRIGNEGIRFTDTYGEQSCTAGRSAFITGQHPMRTGLSKVGMPGAPQGISELDPTIAEALKEQGYRTGQFGKNHLGDRDEYLPTNHGFDEFFGNLYHLNAEEEPESPTYPKGEDFRKKFGPRGVLHATADGAIKDTGPLTKKRMETVDEEFIEASKAFMKASVEEEEPFFVWLNASRMHVWTHLKEESKRTGLTYQDGLVEHDGMIGGVLDYLEELGIDEHTIVVYSTDNGAMKSTFPDGGATPFRGEKATTWEGGMRIPLLVRWPAQIKAGQVSNEIIAHNDWFPTLLAAAGNSQITEQLKAGTQLNGKDFKVHLDGFNFLPYMTGQTTEGPRNVFVFSNDNGELTAIRVGDWKTHFQIQEGIGFEVWRKPWIKLNAPLIYNLRADPFETADVDAAGRYTDFYNESIPNAYQAMDEVMKFMGTFKAFPRRMKPGTFTF</sequence>
<dbReference type="Gene3D" id="3.30.1120.10">
    <property type="match status" value="1"/>
</dbReference>
<dbReference type="Proteomes" id="UP001354989">
    <property type="component" value="Plasmid pPP4"/>
</dbReference>
<evidence type="ECO:0000313" key="4">
    <source>
        <dbReference type="Proteomes" id="UP001354989"/>
    </source>
</evidence>
<evidence type="ECO:0000256" key="1">
    <source>
        <dbReference type="SAM" id="SignalP"/>
    </source>
</evidence>
<dbReference type="Pfam" id="PF00884">
    <property type="entry name" value="Sulfatase"/>
    <property type="match status" value="1"/>
</dbReference>
<dbReference type="SUPFAM" id="SSF53649">
    <property type="entry name" value="Alkaline phosphatase-like"/>
    <property type="match status" value="1"/>
</dbReference>
<keyword evidence="4" id="KW-1185">Reference proteome</keyword>
<geneLocation type="plasmid" evidence="3 4">
    <name>pPP4</name>
</geneLocation>
<protein>
    <submittedName>
        <fullName evidence="3">Arylsulfatase</fullName>
    </submittedName>
</protein>
<dbReference type="EMBL" id="AP025296">
    <property type="protein sequence ID" value="BDD01916.1"/>
    <property type="molecule type" value="Genomic_DNA"/>
</dbReference>
<evidence type="ECO:0000313" key="3">
    <source>
        <dbReference type="EMBL" id="BDD01916.1"/>
    </source>
</evidence>
<evidence type="ECO:0000259" key="2">
    <source>
        <dbReference type="Pfam" id="PF00884"/>
    </source>
</evidence>
<keyword evidence="1" id="KW-0732">Signal</keyword>
<proteinExistence type="predicted"/>
<dbReference type="PANTHER" id="PTHR43751:SF2">
    <property type="entry name" value="SULFATASE N-TERMINAL DOMAIN-CONTAINING PROTEIN"/>
    <property type="match status" value="1"/>
</dbReference>
<accession>A0ABM7VLQ1</accession>